<feature type="region of interest" description="Disordered" evidence="2">
    <location>
        <begin position="43"/>
        <end position="69"/>
    </location>
</feature>
<dbReference type="Gene3D" id="1.10.238.200">
    <property type="entry name" value="Cullin, PONY binding domain"/>
    <property type="match status" value="1"/>
</dbReference>
<dbReference type="Pfam" id="PF03556">
    <property type="entry name" value="Cullin_binding"/>
    <property type="match status" value="1"/>
</dbReference>
<accession>A0ABM1DU27</accession>
<dbReference type="PANTHER" id="PTHR12281:SF31">
    <property type="entry name" value="DCN1-LIKE PROTEIN 3"/>
    <property type="match status" value="1"/>
</dbReference>
<dbReference type="Gene3D" id="1.10.238.10">
    <property type="entry name" value="EF-hand"/>
    <property type="match status" value="1"/>
</dbReference>
<dbReference type="GeneID" id="106806108"/>
<dbReference type="InterPro" id="IPR005176">
    <property type="entry name" value="PONY_dom"/>
</dbReference>
<comment type="function">
    <text evidence="1">Neddylation of cullins play an essential role in the regulation of SCF-type complexes activity.</text>
</comment>
<evidence type="ECO:0000256" key="2">
    <source>
        <dbReference type="SAM" id="MobiDB-lite"/>
    </source>
</evidence>
<evidence type="ECO:0000259" key="3">
    <source>
        <dbReference type="PROSITE" id="PS51229"/>
    </source>
</evidence>
<dbReference type="InterPro" id="IPR014764">
    <property type="entry name" value="DCN-prot"/>
</dbReference>
<organism evidence="4 5">
    <name type="scientific">Priapulus caudatus</name>
    <name type="common">Priapulid worm</name>
    <dbReference type="NCBI Taxonomy" id="37621"/>
    <lineage>
        <taxon>Eukaryota</taxon>
        <taxon>Metazoa</taxon>
        <taxon>Ecdysozoa</taxon>
        <taxon>Scalidophora</taxon>
        <taxon>Priapulida</taxon>
        <taxon>Priapulimorpha</taxon>
        <taxon>Priapulimorphida</taxon>
        <taxon>Priapulidae</taxon>
        <taxon>Priapulus</taxon>
    </lineage>
</organism>
<dbReference type="Proteomes" id="UP000695022">
    <property type="component" value="Unplaced"/>
</dbReference>
<evidence type="ECO:0000313" key="5">
    <source>
        <dbReference type="RefSeq" id="XP_014663448.1"/>
    </source>
</evidence>
<sequence>MGKCLSCCADTDVTEGCRHTSPTGVTSVSQSSLPSTTVLQFQPQQSTKLTQQGDTYTNGTGNAPLGGDKQRMFPYPRIPPIHRSGDGGKKAIVTRDMSEARIAAIYERYRDPHEDAILSEGVERLCRDLGVQPEEFRVLVLAWKFQAATMCRFTRSEFASGCRRLRVDSVRGIRDRFPDMLDEVRDADAFKDLYRWTFKFGLDADVGQRVLPTDIAVSLWRLAFSQREPRILKRWLAFLERHPHIRCIPKDTWHMFLNFTEAVGDDLSCYDDTEAWPSLFDDFVEYENDQTNQNVTSDSQEHNDNMM</sequence>
<protein>
    <recommendedName>
        <fullName evidence="1">Defective in cullin neddylation protein</fullName>
    </recommendedName>
</protein>
<evidence type="ECO:0000313" key="4">
    <source>
        <dbReference type="Proteomes" id="UP000695022"/>
    </source>
</evidence>
<feature type="domain" description="DCUN1" evidence="3">
    <location>
        <begin position="97"/>
        <end position="288"/>
    </location>
</feature>
<reference evidence="5" key="1">
    <citation type="submission" date="2025-08" db="UniProtKB">
        <authorList>
            <consortium name="RefSeq"/>
        </authorList>
    </citation>
    <scope>IDENTIFICATION</scope>
</reference>
<dbReference type="InterPro" id="IPR042460">
    <property type="entry name" value="DCN1-like_PONY"/>
</dbReference>
<gene>
    <name evidence="5" type="primary">LOC106806108</name>
</gene>
<name>A0ABM1DU27_PRICU</name>
<proteinExistence type="predicted"/>
<evidence type="ECO:0000256" key="1">
    <source>
        <dbReference type="RuleBase" id="RU410713"/>
    </source>
</evidence>
<dbReference type="PANTHER" id="PTHR12281">
    <property type="entry name" value="RP42 RELATED"/>
    <property type="match status" value="1"/>
</dbReference>
<dbReference type="RefSeq" id="XP_014663448.1">
    <property type="nucleotide sequence ID" value="XM_014807962.1"/>
</dbReference>
<feature type="compositionally biased region" description="Polar residues" evidence="2">
    <location>
        <begin position="43"/>
        <end position="61"/>
    </location>
</feature>
<keyword evidence="4" id="KW-1185">Reference proteome</keyword>
<dbReference type="PROSITE" id="PS51229">
    <property type="entry name" value="DCUN1"/>
    <property type="match status" value="1"/>
</dbReference>